<reference evidence="2" key="1">
    <citation type="submission" date="2018-07" db="EMBL/GenBank/DDBJ databases">
        <authorList>
            <consortium name="Genoscope - CEA"/>
            <person name="William W."/>
        </authorList>
    </citation>
    <scope>NUCLEOTIDE SEQUENCE</scope>
    <source>
        <strain evidence="2">IK1</strain>
    </source>
</reference>
<name>A0A653A8Y3_UNCDX</name>
<feature type="transmembrane region" description="Helical" evidence="1">
    <location>
        <begin position="12"/>
        <end position="33"/>
    </location>
</feature>
<dbReference type="InterPro" id="IPR012902">
    <property type="entry name" value="N_methyl_site"/>
</dbReference>
<keyword evidence="1" id="KW-0812">Transmembrane</keyword>
<evidence type="ECO:0000256" key="1">
    <source>
        <dbReference type="SAM" id="Phobius"/>
    </source>
</evidence>
<keyword evidence="1" id="KW-1133">Transmembrane helix</keyword>
<sequence length="120" mass="12935">MKSGVRSSGFTLVEVIATLVIMALGGVAVFTFLHGAVTRSSEPVAMAQDLASAMDTMEEITALYHDYRKGDLSWLAFKTDLGDYPVTTADKQDAMGNPGFEIVMVTVNTGRQSLSTFFSE</sequence>
<gene>
    <name evidence="2" type="ORF">TRIP_B330276</name>
</gene>
<proteinExistence type="predicted"/>
<dbReference type="NCBIfam" id="TIGR02532">
    <property type="entry name" value="IV_pilin_GFxxxE"/>
    <property type="match status" value="1"/>
</dbReference>
<dbReference type="PROSITE" id="PS00409">
    <property type="entry name" value="PROKAR_NTER_METHYL"/>
    <property type="match status" value="1"/>
</dbReference>
<accession>A0A653A8Y3</accession>
<dbReference type="AlphaFoldDB" id="A0A653A8Y3"/>
<organism evidence="2">
    <name type="scientific">Uncultured Desulfatiglans sp</name>
    <dbReference type="NCBI Taxonomy" id="1748965"/>
    <lineage>
        <taxon>Bacteria</taxon>
        <taxon>Pseudomonadati</taxon>
        <taxon>Thermodesulfobacteriota</taxon>
        <taxon>Desulfobacteria</taxon>
        <taxon>Desulfatiglandales</taxon>
        <taxon>Desulfatiglandaceae</taxon>
        <taxon>Desulfatiglans</taxon>
        <taxon>environmental samples</taxon>
    </lineage>
</organism>
<dbReference type="Pfam" id="PF07963">
    <property type="entry name" value="N_methyl"/>
    <property type="match status" value="1"/>
</dbReference>
<keyword evidence="1" id="KW-0472">Membrane</keyword>
<evidence type="ECO:0000313" key="2">
    <source>
        <dbReference type="EMBL" id="VBB44102.1"/>
    </source>
</evidence>
<dbReference type="EMBL" id="UPXX01000027">
    <property type="protein sequence ID" value="VBB44102.1"/>
    <property type="molecule type" value="Genomic_DNA"/>
</dbReference>
<protein>
    <recommendedName>
        <fullName evidence="3">Prepilin-type N-terminal cleavage/methylation domain-containing protein</fullName>
    </recommendedName>
</protein>
<evidence type="ECO:0008006" key="3">
    <source>
        <dbReference type="Google" id="ProtNLM"/>
    </source>
</evidence>